<dbReference type="AlphaFoldDB" id="A0A8J5JUH0"/>
<accession>A0A8J5JUH0</accession>
<reference evidence="2" key="1">
    <citation type="journal article" date="2021" name="Sci. Adv.">
        <title>The American lobster genome reveals insights on longevity, neural, and immune adaptations.</title>
        <authorList>
            <person name="Polinski J.M."/>
            <person name="Zimin A.V."/>
            <person name="Clark K.F."/>
            <person name="Kohn A.B."/>
            <person name="Sadowski N."/>
            <person name="Timp W."/>
            <person name="Ptitsyn A."/>
            <person name="Khanna P."/>
            <person name="Romanova D.Y."/>
            <person name="Williams P."/>
            <person name="Greenwood S.J."/>
            <person name="Moroz L.L."/>
            <person name="Walt D.R."/>
            <person name="Bodnar A.G."/>
        </authorList>
    </citation>
    <scope>NUCLEOTIDE SEQUENCE</scope>
    <source>
        <strain evidence="2">GMGI-L3</strain>
    </source>
</reference>
<protein>
    <submittedName>
        <fullName evidence="2">Uncharacterized protein</fullName>
    </submittedName>
</protein>
<dbReference type="EMBL" id="JAHLQT010029514">
    <property type="protein sequence ID" value="KAG7161309.1"/>
    <property type="molecule type" value="Genomic_DNA"/>
</dbReference>
<evidence type="ECO:0000313" key="3">
    <source>
        <dbReference type="Proteomes" id="UP000747542"/>
    </source>
</evidence>
<proteinExistence type="predicted"/>
<dbReference type="Proteomes" id="UP000747542">
    <property type="component" value="Unassembled WGS sequence"/>
</dbReference>
<evidence type="ECO:0000313" key="2">
    <source>
        <dbReference type="EMBL" id="KAG7161309.1"/>
    </source>
</evidence>
<name>A0A8J5JUH0_HOMAM</name>
<feature type="compositionally biased region" description="Polar residues" evidence="1">
    <location>
        <begin position="52"/>
        <end position="67"/>
    </location>
</feature>
<feature type="region of interest" description="Disordered" evidence="1">
    <location>
        <begin position="1"/>
        <end position="67"/>
    </location>
</feature>
<organism evidence="2 3">
    <name type="scientific">Homarus americanus</name>
    <name type="common">American lobster</name>
    <dbReference type="NCBI Taxonomy" id="6706"/>
    <lineage>
        <taxon>Eukaryota</taxon>
        <taxon>Metazoa</taxon>
        <taxon>Ecdysozoa</taxon>
        <taxon>Arthropoda</taxon>
        <taxon>Crustacea</taxon>
        <taxon>Multicrustacea</taxon>
        <taxon>Malacostraca</taxon>
        <taxon>Eumalacostraca</taxon>
        <taxon>Eucarida</taxon>
        <taxon>Decapoda</taxon>
        <taxon>Pleocyemata</taxon>
        <taxon>Astacidea</taxon>
        <taxon>Nephropoidea</taxon>
        <taxon>Nephropidae</taxon>
        <taxon>Homarus</taxon>
    </lineage>
</organism>
<sequence length="67" mass="7189">MRGEAVTGQKVSRAPRPGPGPVYTLPAQDHRSYVTTTHLVHTEDPRAHGSLVESSNTRHSPMLTTGG</sequence>
<evidence type="ECO:0000256" key="1">
    <source>
        <dbReference type="SAM" id="MobiDB-lite"/>
    </source>
</evidence>
<keyword evidence="3" id="KW-1185">Reference proteome</keyword>
<gene>
    <name evidence="2" type="ORF">Hamer_G023054</name>
</gene>
<comment type="caution">
    <text evidence="2">The sequence shown here is derived from an EMBL/GenBank/DDBJ whole genome shotgun (WGS) entry which is preliminary data.</text>
</comment>